<evidence type="ECO:0000256" key="1">
    <source>
        <dbReference type="ARBA" id="ARBA00038414"/>
    </source>
</evidence>
<dbReference type="InterPro" id="IPR052186">
    <property type="entry name" value="Hydantoin_racemase-like"/>
</dbReference>
<accession>A0ABW3WFY9</accession>
<dbReference type="PANTHER" id="PTHR28047:SF5">
    <property type="entry name" value="PROTEIN DCG1"/>
    <property type="match status" value="1"/>
</dbReference>
<comment type="caution">
    <text evidence="2">The sequence shown here is derived from an EMBL/GenBank/DDBJ whole genome shotgun (WGS) entry which is preliminary data.</text>
</comment>
<gene>
    <name evidence="2" type="ORF">ACFQ4M_08825</name>
</gene>
<dbReference type="InterPro" id="IPR015942">
    <property type="entry name" value="Asp/Glu/hydantoin_racemase"/>
</dbReference>
<proteinExistence type="inferred from homology"/>
<evidence type="ECO:0000313" key="3">
    <source>
        <dbReference type="Proteomes" id="UP001597158"/>
    </source>
</evidence>
<dbReference type="Pfam" id="PF01177">
    <property type="entry name" value="Asp_Glu_race"/>
    <property type="match status" value="1"/>
</dbReference>
<dbReference type="InterPro" id="IPR053714">
    <property type="entry name" value="Iso_Racemase_Enz_sf"/>
</dbReference>
<dbReference type="Gene3D" id="3.40.50.12500">
    <property type="match status" value="1"/>
</dbReference>
<evidence type="ECO:0000313" key="2">
    <source>
        <dbReference type="EMBL" id="MFD1263688.1"/>
    </source>
</evidence>
<sequence>MKNREDTMHIRLINPNTTASMTAKIGVAGARVAAAGTQVSATNPDAGPVSIESHFDEAVSALGVLDEIRRGEREGADGGERVDAYVIACFGDPGLLAARELTTAPVIGIAEAAFHLATLISTRFSVVTTLGRTCIIAEHLLQNYGFAHHCRKVRAAEIPVLDLEDDGACALGRIIDECRRAKTEDGIGAIVLGCGGMADLTDEIREAVGLPIVEGVTAAVKLAESLVSLRLGTSKHGDLAFPRAKTFTGRFDYLGS</sequence>
<comment type="similarity">
    <text evidence="1">Belongs to the HyuE racemase family.</text>
</comment>
<keyword evidence="3" id="KW-1185">Reference proteome</keyword>
<dbReference type="Proteomes" id="UP001597158">
    <property type="component" value="Unassembled WGS sequence"/>
</dbReference>
<name>A0ABW3WFY9_9RHOO</name>
<organism evidence="2 3">
    <name type="scientific">Thauera mechernichensis</name>
    <dbReference type="NCBI Taxonomy" id="82788"/>
    <lineage>
        <taxon>Bacteria</taxon>
        <taxon>Pseudomonadati</taxon>
        <taxon>Pseudomonadota</taxon>
        <taxon>Betaproteobacteria</taxon>
        <taxon>Rhodocyclales</taxon>
        <taxon>Zoogloeaceae</taxon>
        <taxon>Thauera</taxon>
    </lineage>
</organism>
<protein>
    <submittedName>
        <fullName evidence="2">Aspartate/glutamate racemase family protein</fullName>
    </submittedName>
</protein>
<dbReference type="PANTHER" id="PTHR28047">
    <property type="entry name" value="PROTEIN DCG1"/>
    <property type="match status" value="1"/>
</dbReference>
<dbReference type="EMBL" id="JBHTMC010000015">
    <property type="protein sequence ID" value="MFD1263688.1"/>
    <property type="molecule type" value="Genomic_DNA"/>
</dbReference>
<dbReference type="RefSeq" id="WP_269745238.1">
    <property type="nucleotide sequence ID" value="NZ_JARQZE010000036.1"/>
</dbReference>
<reference evidence="3" key="1">
    <citation type="journal article" date="2019" name="Int. J. Syst. Evol. Microbiol.">
        <title>The Global Catalogue of Microorganisms (GCM) 10K type strain sequencing project: providing services to taxonomists for standard genome sequencing and annotation.</title>
        <authorList>
            <consortium name="The Broad Institute Genomics Platform"/>
            <consortium name="The Broad Institute Genome Sequencing Center for Infectious Disease"/>
            <person name="Wu L."/>
            <person name="Ma J."/>
        </authorList>
    </citation>
    <scope>NUCLEOTIDE SEQUENCE [LARGE SCALE GENOMIC DNA]</scope>
    <source>
        <strain evidence="3">CCUG 48884</strain>
    </source>
</reference>